<sequence length="1730" mass="192003">MENYQHAVFFEAKNLSDVELGRIHKYFQIKRKSGGGDCEINKISDDIYKISFISKKSLTGFFLPNSKEKVNDQTFLLTQVTWCILGPLGVWQKLPTDINYKLEKTDVKDGIVDAQGVKWTVNLREMEATSCDSGQVTALKRLENLPDFDLPIYWDNMSQSDTLQVIDLDPSSTEYQTIQRIQNMNVRQLYEVRKKELKNKNGLVGAAEKILYHGISEASCSAIMKSSFNCNLAGQNATLYGHGTYFAVNASYSASPTYAIPAADGTQLMFVACVLTGHHTQGQADLKAPPVRVAPDHLCDSVVDNMQNPLILLCHDKSSKQASDTTQHQEEAGGVAMETTACNMSRSKTQHNNRIKMENYQYAVFFEARSLSDEELRQIQKYFRIRKKSGGGDCEIDKVGNNTYKIGFMSEAAQVRVLDKKDHVISIEGQEEIHVSLRRENVTETSKQPTASANQKYASAKSVEKVFKLDHYLLLFLSECKKAHSDLEKQLSVISSTFEIKMLMSGDIESDELVVRRDPAANVVCPLEKWEFQVDQVIEKLNSQYTLHFEVESDKSAILQQNSFLESDNLKIFYEKLTSLAVVVGEQKQVEKMLNFVSGLQNKQQIQQECCVSEKQFDLIKEQFESYAEANLPALKITQERAGVLLLKGPEKEVHAGEQKLFKLAEGIKEKRIPSHRTLITFLESSGCIQHFQNRFQQRLCSPVMLETSNSGLLLLSLSDGALEEAAAAVQRDVFLETVRLENTHKSSAFTKLKDDLSEAVKQANRESVKVELKYQDESSSDAKVQLVGYTTEVSKLKDIVLEYKRNHQNHHAYLPLPRPEMAEHFPKILAMAGMKKSSVNIKPTCLPSPCVHLTGPRCEVESLKDSLESFIQSLATKECEVKGPGAQQFFQSEGAETLKLMTNSGSVLILPINEEHKMSQRGKIPKYTSTLSLHNFPFTASSRDSLDSLDSVVSMDSTDSLDNEINIKADVFVAPMIQTNMTSTLIGSSLLNKGGQQLQNNFNNAKGRHTLKPGDVLEVDATRALGCSKVFFIECAPKGNKHISEKALSSGLGRVFQLCEQNSLGSVALPVLGPGIVLSIPVKDAVNILTTEICKFLSGPTGQLHTICIPIMPNYPTSEEMFQTVHGNLSAKMVDNTGQALFQSLTSDLDEIIMIVDGIEVHLVFGDITNETTDAVVNTTDFKDFQTAAQVASGQIFTTPPGGFPCRTIMHVCGQRDPGVIKTLAKKIVVQCEQGRYRSVAIPAICAGQGGLDPSVVAKSILEGLKEGIQGANLQHLKNIRIILLKINVFLEFKATALQIFGVSSLLTAPAPLVPTSATRRGRSATTSGHWASTRMSRSHSLPGNIDLNSLVTSLPDTESKAAFLIIGYSNAEVSDACRELKRAYDNQCSTQTFSPYEVRCLTQDAMNQLLSTVDLLHLQLETNNSEELVVKGLKDGVNEVVKLTKDAVLRQSREKDEDLLFAKVTWCVLGLHGVWQKVPKDLNYKLEKKDVKDGFVDAQGVKWTVDLQKMEATSCDSGQVTALKRLENLSDFALPIYWDNMSQSDSLKVIDLDQSSAEYKTVKADFKKTVKKTVLKIQRIQNINLRRLYEVRKKELENKNGSVGAAEKILYHGTSEASCSAIMKTNFNRSLAGQNATLYGHGTYFAVHASYSANPTYAVPAADGTQCMFVARVLTGDHALGQMDIKTPPVRVAPDHLYDSVVDNMQNPSMFVVFHDCQAYPDYLITFK</sequence>
<evidence type="ECO:0000259" key="9">
    <source>
        <dbReference type="PROSITE" id="PS51059"/>
    </source>
</evidence>
<keyword evidence="2 7" id="KW-0328">Glycosyltransferase</keyword>
<reference evidence="11 12" key="1">
    <citation type="submission" date="2022-01" db="EMBL/GenBank/DDBJ databases">
        <title>A high-quality chromosome-level genome assembly of rohu carp, Labeo rohita.</title>
        <authorList>
            <person name="Arick M.A. II"/>
            <person name="Hsu C.-Y."/>
            <person name="Magbanua Z."/>
            <person name="Pechanova O."/>
            <person name="Grover C."/>
            <person name="Miller E."/>
            <person name="Thrash A."/>
            <person name="Ezzel L."/>
            <person name="Alam S."/>
            <person name="Benzie J."/>
            <person name="Hamilton M."/>
            <person name="Karsi A."/>
            <person name="Lawrence M.L."/>
            <person name="Peterson D.G."/>
        </authorList>
    </citation>
    <scope>NUCLEOTIDE SEQUENCE [LARGE SCALE GENOMIC DNA]</scope>
    <source>
        <strain evidence="12">BAU-BD-2019</strain>
        <tissue evidence="11">Blood</tissue>
    </source>
</reference>
<dbReference type="InterPro" id="IPR052056">
    <property type="entry name" value="Mono-ARTD/PARP"/>
</dbReference>
<evidence type="ECO:0000256" key="6">
    <source>
        <dbReference type="ARBA" id="ARBA00024347"/>
    </source>
</evidence>
<dbReference type="PROSITE" id="PS51154">
    <property type="entry name" value="MACRO"/>
    <property type="match status" value="1"/>
</dbReference>
<evidence type="ECO:0000313" key="11">
    <source>
        <dbReference type="EMBL" id="KAI2663136.1"/>
    </source>
</evidence>
<keyword evidence="3 7" id="KW-0808">Transferase</keyword>
<dbReference type="InterPro" id="IPR012317">
    <property type="entry name" value="Poly(ADP-ribose)pol_cat_dom"/>
</dbReference>
<comment type="subcellular location">
    <subcellularLocation>
        <location evidence="1">Nucleus</location>
    </subcellularLocation>
</comment>
<protein>
    <recommendedName>
        <fullName evidence="7">Poly [ADP-ribose] polymerase</fullName>
        <shortName evidence="7">PARP</shortName>
        <ecNumber evidence="7">2.4.2.-</ecNumber>
    </recommendedName>
</protein>
<keyword evidence="4 7" id="KW-0520">NAD</keyword>
<dbReference type="InterPro" id="IPR057051">
    <property type="entry name" value="PARP14_RPM_1"/>
</dbReference>
<feature type="domain" description="PARP catalytic" evidence="9">
    <location>
        <begin position="150"/>
        <end position="359"/>
    </location>
</feature>
<dbReference type="SMART" id="SM00506">
    <property type="entry name" value="A1pp"/>
    <property type="match status" value="1"/>
</dbReference>
<feature type="domain" description="Macro" evidence="10">
    <location>
        <begin position="1149"/>
        <end position="1302"/>
    </location>
</feature>
<dbReference type="SUPFAM" id="SSF117839">
    <property type="entry name" value="WWE domain"/>
    <property type="match status" value="1"/>
</dbReference>
<evidence type="ECO:0000256" key="7">
    <source>
        <dbReference type="RuleBase" id="RU362114"/>
    </source>
</evidence>
<comment type="caution">
    <text evidence="11">The sequence shown here is derived from an EMBL/GenBank/DDBJ whole genome shotgun (WGS) entry which is preliminary data.</text>
</comment>
<feature type="domain" description="PARP catalytic" evidence="9">
    <location>
        <begin position="1536"/>
        <end position="1730"/>
    </location>
</feature>
<evidence type="ECO:0000259" key="10">
    <source>
        <dbReference type="PROSITE" id="PS51154"/>
    </source>
</evidence>
<evidence type="ECO:0000256" key="1">
    <source>
        <dbReference type="ARBA" id="ARBA00004123"/>
    </source>
</evidence>
<accession>A0ABQ8MKN3</accession>
<dbReference type="PROSITE" id="PS51059">
    <property type="entry name" value="PARP_CATALYTIC"/>
    <property type="match status" value="2"/>
</dbReference>
<comment type="similarity">
    <text evidence="6">Belongs to the ARTD/PARP family.</text>
</comment>
<dbReference type="EMBL" id="JACTAM010000007">
    <property type="protein sequence ID" value="KAI2663136.1"/>
    <property type="molecule type" value="Genomic_DNA"/>
</dbReference>
<dbReference type="CDD" id="cd01439">
    <property type="entry name" value="TCCD_inducible_PARP_like"/>
    <property type="match status" value="1"/>
</dbReference>
<dbReference type="Gene3D" id="3.30.720.50">
    <property type="match status" value="1"/>
</dbReference>
<gene>
    <name evidence="11" type="ORF">H4Q32_030984</name>
</gene>
<evidence type="ECO:0000256" key="2">
    <source>
        <dbReference type="ARBA" id="ARBA00022676"/>
    </source>
</evidence>
<dbReference type="InterPro" id="IPR037197">
    <property type="entry name" value="WWE_dom_sf"/>
</dbReference>
<dbReference type="PANTHER" id="PTHR14453">
    <property type="entry name" value="PARP/ZINC FINGER CCCH TYPE DOMAIN CONTAINING PROTEIN"/>
    <property type="match status" value="1"/>
</dbReference>
<dbReference type="Gene3D" id="3.40.220.10">
    <property type="entry name" value="Leucine Aminopeptidase, subunit E, domain 1"/>
    <property type="match status" value="2"/>
</dbReference>
<dbReference type="SUPFAM" id="SSF52949">
    <property type="entry name" value="Macro domain-like"/>
    <property type="match status" value="2"/>
</dbReference>
<keyword evidence="5" id="KW-0539">Nucleus</keyword>
<dbReference type="Pfam" id="PF23222">
    <property type="entry name" value="RRM_PARP14_1"/>
    <property type="match status" value="1"/>
</dbReference>
<evidence type="ECO:0000256" key="3">
    <source>
        <dbReference type="ARBA" id="ARBA00022679"/>
    </source>
</evidence>
<dbReference type="SUPFAM" id="SSF56399">
    <property type="entry name" value="ADP-ribosylation"/>
    <property type="match status" value="2"/>
</dbReference>
<organism evidence="11 12">
    <name type="scientific">Labeo rohita</name>
    <name type="common">Indian major carp</name>
    <name type="synonym">Cyprinus rohita</name>
    <dbReference type="NCBI Taxonomy" id="84645"/>
    <lineage>
        <taxon>Eukaryota</taxon>
        <taxon>Metazoa</taxon>
        <taxon>Chordata</taxon>
        <taxon>Craniata</taxon>
        <taxon>Vertebrata</taxon>
        <taxon>Euteleostomi</taxon>
        <taxon>Actinopterygii</taxon>
        <taxon>Neopterygii</taxon>
        <taxon>Teleostei</taxon>
        <taxon>Ostariophysi</taxon>
        <taxon>Cypriniformes</taxon>
        <taxon>Cyprinidae</taxon>
        <taxon>Labeoninae</taxon>
        <taxon>Labeonini</taxon>
        <taxon>Labeo</taxon>
    </lineage>
</organism>
<dbReference type="InterPro" id="IPR043472">
    <property type="entry name" value="Macro_dom-like"/>
</dbReference>
<dbReference type="InterPro" id="IPR002589">
    <property type="entry name" value="Macro_dom"/>
</dbReference>
<evidence type="ECO:0000256" key="4">
    <source>
        <dbReference type="ARBA" id="ARBA00023027"/>
    </source>
</evidence>
<dbReference type="Gene3D" id="3.90.228.10">
    <property type="match status" value="2"/>
</dbReference>
<proteinExistence type="inferred from homology"/>
<feature type="compositionally biased region" description="Low complexity" evidence="8">
    <location>
        <begin position="1319"/>
        <end position="1330"/>
    </location>
</feature>
<keyword evidence="12" id="KW-1185">Reference proteome</keyword>
<feature type="region of interest" description="Disordered" evidence="8">
    <location>
        <begin position="1319"/>
        <end position="1339"/>
    </location>
</feature>
<name>A0ABQ8MKN3_LABRO</name>
<evidence type="ECO:0000313" key="12">
    <source>
        <dbReference type="Proteomes" id="UP000830375"/>
    </source>
</evidence>
<evidence type="ECO:0000256" key="8">
    <source>
        <dbReference type="SAM" id="MobiDB-lite"/>
    </source>
</evidence>
<dbReference type="PANTHER" id="PTHR14453:SF107">
    <property type="entry name" value="POLY [ADP-RIBOSE] POLYMERASE"/>
    <property type="match status" value="1"/>
</dbReference>
<dbReference type="Proteomes" id="UP000830375">
    <property type="component" value="Unassembled WGS sequence"/>
</dbReference>
<dbReference type="Pfam" id="PF00644">
    <property type="entry name" value="PARP"/>
    <property type="match status" value="2"/>
</dbReference>
<evidence type="ECO:0000256" key="5">
    <source>
        <dbReference type="ARBA" id="ARBA00023242"/>
    </source>
</evidence>
<dbReference type="EC" id="2.4.2.-" evidence="7"/>